<keyword evidence="2" id="KW-1185">Reference proteome</keyword>
<dbReference type="AlphaFoldDB" id="A0A1I1EAF9"/>
<gene>
    <name evidence="1" type="ORF">SAMN05660443_0474</name>
</gene>
<dbReference type="EMBL" id="FOLH01000001">
    <property type="protein sequence ID" value="SFB84081.1"/>
    <property type="molecule type" value="Genomic_DNA"/>
</dbReference>
<organism evidence="1 2">
    <name type="scientific">Marinospirillum celere</name>
    <dbReference type="NCBI Taxonomy" id="1122252"/>
    <lineage>
        <taxon>Bacteria</taxon>
        <taxon>Pseudomonadati</taxon>
        <taxon>Pseudomonadota</taxon>
        <taxon>Gammaproteobacteria</taxon>
        <taxon>Oceanospirillales</taxon>
        <taxon>Oceanospirillaceae</taxon>
        <taxon>Marinospirillum</taxon>
    </lineage>
</organism>
<sequence length="363" mass="42681">MKSTIWFDTPSLYYIPQYEPVIEELQKRGYKASLLIHQHPAQKQLIDHFCKKTQLPWKLINSKDSAEFYSREKPEWIIFGNNYEPLKQLDKNTKTALLYHGIGIKSCYYDAELAQFDVRFTEGSFRQEQLQTLYPEANFKQTGFAKLDPLGTSNLPYQKAFKPEEHGLDANRPTLVYAPTFYPSSIERMPKNWPNYFSDCNLVIKPHLFSYTNKKYAKQRQLFKHWQTYPNVYLAPAEEISLLPYMATADLLISEASSALFEFAALDKPVIWLDFLKLRWSYRGIFRYRFERRMDMTINDYRDVATHISRPNDLEQIIREELQHPERKKAERLKATQQLIGEVDGKASIRIAGYLTAALSSRR</sequence>
<dbReference type="InterPro" id="IPR043148">
    <property type="entry name" value="TagF_C"/>
</dbReference>
<evidence type="ECO:0000313" key="1">
    <source>
        <dbReference type="EMBL" id="SFB84081.1"/>
    </source>
</evidence>
<proteinExistence type="predicted"/>
<dbReference type="GO" id="GO:0016020">
    <property type="term" value="C:membrane"/>
    <property type="evidence" value="ECO:0007669"/>
    <property type="project" value="InterPro"/>
</dbReference>
<keyword evidence="1" id="KW-0808">Transferase</keyword>
<dbReference type="SUPFAM" id="SSF53756">
    <property type="entry name" value="UDP-Glycosyltransferase/glycogen phosphorylase"/>
    <property type="match status" value="1"/>
</dbReference>
<dbReference type="OrthoDB" id="1113428at2"/>
<dbReference type="STRING" id="1122252.SAMN05660443_0474"/>
<dbReference type="Pfam" id="PF04464">
    <property type="entry name" value="Glyphos_transf"/>
    <property type="match status" value="1"/>
</dbReference>
<dbReference type="RefSeq" id="WP_091958567.1">
    <property type="nucleotide sequence ID" value="NZ_FOLH01000001.1"/>
</dbReference>
<dbReference type="Proteomes" id="UP000199058">
    <property type="component" value="Unassembled WGS sequence"/>
</dbReference>
<dbReference type="InterPro" id="IPR007554">
    <property type="entry name" value="Glycerophosphate_synth"/>
</dbReference>
<accession>A0A1I1EAF9</accession>
<reference evidence="1 2" key="1">
    <citation type="submission" date="2016-10" db="EMBL/GenBank/DDBJ databases">
        <authorList>
            <person name="de Groot N.N."/>
        </authorList>
    </citation>
    <scope>NUCLEOTIDE SEQUENCE [LARGE SCALE GENOMIC DNA]</scope>
    <source>
        <strain evidence="1 2">DSM 18438</strain>
    </source>
</reference>
<dbReference type="GO" id="GO:0047355">
    <property type="term" value="F:CDP-glycerol glycerophosphotransferase activity"/>
    <property type="evidence" value="ECO:0007669"/>
    <property type="project" value="InterPro"/>
</dbReference>
<dbReference type="Gene3D" id="3.40.50.12580">
    <property type="match status" value="1"/>
</dbReference>
<name>A0A1I1EAF9_9GAMM</name>
<protein>
    <submittedName>
        <fullName evidence="1">CDP-Glycerol:Poly(Glycerophosphate) glycerophosphotransferase</fullName>
    </submittedName>
</protein>
<evidence type="ECO:0000313" key="2">
    <source>
        <dbReference type="Proteomes" id="UP000199058"/>
    </source>
</evidence>